<gene>
    <name evidence="13" type="ORF">SK128_028165</name>
</gene>
<dbReference type="Pfam" id="PF01979">
    <property type="entry name" value="Amidohydro_1"/>
    <property type="match status" value="1"/>
</dbReference>
<dbReference type="GO" id="GO:0008892">
    <property type="term" value="F:guanine deaminase activity"/>
    <property type="evidence" value="ECO:0007669"/>
    <property type="project" value="UniProtKB-EC"/>
</dbReference>
<dbReference type="GO" id="GO:0005829">
    <property type="term" value="C:cytosol"/>
    <property type="evidence" value="ECO:0007669"/>
    <property type="project" value="TreeGrafter"/>
</dbReference>
<dbReference type="InterPro" id="IPR032466">
    <property type="entry name" value="Metal_Hydrolase"/>
</dbReference>
<dbReference type="NCBIfam" id="TIGR02967">
    <property type="entry name" value="guan_deamin"/>
    <property type="match status" value="1"/>
</dbReference>
<dbReference type="InterPro" id="IPR006680">
    <property type="entry name" value="Amidohydro-rel"/>
</dbReference>
<comment type="cofactor">
    <cofactor evidence="1">
        <name>Zn(2+)</name>
        <dbReference type="ChEBI" id="CHEBI:29105"/>
    </cofactor>
</comment>
<organism evidence="13 14">
    <name type="scientific">Halocaridina rubra</name>
    <name type="common">Hawaiian red shrimp</name>
    <dbReference type="NCBI Taxonomy" id="373956"/>
    <lineage>
        <taxon>Eukaryota</taxon>
        <taxon>Metazoa</taxon>
        <taxon>Ecdysozoa</taxon>
        <taxon>Arthropoda</taxon>
        <taxon>Crustacea</taxon>
        <taxon>Multicrustacea</taxon>
        <taxon>Malacostraca</taxon>
        <taxon>Eumalacostraca</taxon>
        <taxon>Eucarida</taxon>
        <taxon>Decapoda</taxon>
        <taxon>Pleocyemata</taxon>
        <taxon>Caridea</taxon>
        <taxon>Atyoidea</taxon>
        <taxon>Atyidae</taxon>
        <taxon>Halocaridina</taxon>
    </lineage>
</organism>
<feature type="compositionally biased region" description="Low complexity" evidence="11">
    <location>
        <begin position="108"/>
        <end position="120"/>
    </location>
</feature>
<dbReference type="FunFam" id="3.20.20.140:FF:000022">
    <property type="entry name" value="Guanine deaminase"/>
    <property type="match status" value="1"/>
</dbReference>
<proteinExistence type="inferred from homology"/>
<dbReference type="SUPFAM" id="SSF46689">
    <property type="entry name" value="Homeodomain-like"/>
    <property type="match status" value="2"/>
</dbReference>
<comment type="caution">
    <text evidence="13">The sequence shown here is derived from an EMBL/GenBank/DDBJ whole genome shotgun (WGS) entry which is preliminary data.</text>
</comment>
<comment type="catalytic activity">
    <reaction evidence="10">
        <text>guanine + H2O + H(+) = xanthine + NH4(+)</text>
        <dbReference type="Rhea" id="RHEA:14665"/>
        <dbReference type="ChEBI" id="CHEBI:15377"/>
        <dbReference type="ChEBI" id="CHEBI:15378"/>
        <dbReference type="ChEBI" id="CHEBI:16235"/>
        <dbReference type="ChEBI" id="CHEBI:17712"/>
        <dbReference type="ChEBI" id="CHEBI:28938"/>
        <dbReference type="EC" id="3.5.4.3"/>
    </reaction>
</comment>
<keyword evidence="14" id="KW-1185">Reference proteome</keyword>
<name>A0AAN9AGE5_HALRR</name>
<feature type="domain" description="Amidohydrolase-related" evidence="12">
    <location>
        <begin position="607"/>
        <end position="976"/>
    </location>
</feature>
<evidence type="ECO:0000313" key="13">
    <source>
        <dbReference type="EMBL" id="KAK7086412.1"/>
    </source>
</evidence>
<dbReference type="EC" id="3.5.4.3" evidence="5"/>
<accession>A0AAN9AGE5</accession>
<comment type="subcellular location">
    <subcellularLocation>
        <location evidence="2">Nucleus</location>
    </subcellularLocation>
</comment>
<feature type="region of interest" description="Disordered" evidence="11">
    <location>
        <begin position="54"/>
        <end position="82"/>
    </location>
</feature>
<dbReference type="PANTHER" id="PTHR11271">
    <property type="entry name" value="GUANINE DEAMINASE"/>
    <property type="match status" value="1"/>
</dbReference>
<evidence type="ECO:0000256" key="11">
    <source>
        <dbReference type="SAM" id="MobiDB-lite"/>
    </source>
</evidence>
<dbReference type="GO" id="GO:0006147">
    <property type="term" value="P:guanine catabolic process"/>
    <property type="evidence" value="ECO:0007669"/>
    <property type="project" value="InterPro"/>
</dbReference>
<evidence type="ECO:0000256" key="6">
    <source>
        <dbReference type="ARBA" id="ARBA00014514"/>
    </source>
</evidence>
<dbReference type="GO" id="GO:0005634">
    <property type="term" value="C:nucleus"/>
    <property type="evidence" value="ECO:0007669"/>
    <property type="project" value="UniProtKB-SubCell"/>
</dbReference>
<comment type="pathway">
    <text evidence="3">Purine metabolism; guanine degradation; xanthine from guanine: step 1/1.</text>
</comment>
<dbReference type="SUPFAM" id="SSF51556">
    <property type="entry name" value="Metallo-dependent hydrolases"/>
    <property type="match status" value="1"/>
</dbReference>
<evidence type="ECO:0000256" key="4">
    <source>
        <dbReference type="ARBA" id="ARBA00006745"/>
    </source>
</evidence>
<evidence type="ECO:0000256" key="9">
    <source>
        <dbReference type="ARBA" id="ARBA00022833"/>
    </source>
</evidence>
<keyword evidence="7" id="KW-0479">Metal-binding</keyword>
<evidence type="ECO:0000256" key="1">
    <source>
        <dbReference type="ARBA" id="ARBA00001947"/>
    </source>
</evidence>
<dbReference type="InterPro" id="IPR009057">
    <property type="entry name" value="Homeodomain-like_sf"/>
</dbReference>
<dbReference type="Gene3D" id="3.20.20.140">
    <property type="entry name" value="Metal-dependent hydrolases"/>
    <property type="match status" value="1"/>
</dbReference>
<evidence type="ECO:0000256" key="2">
    <source>
        <dbReference type="ARBA" id="ARBA00004123"/>
    </source>
</evidence>
<reference evidence="13 14" key="1">
    <citation type="submission" date="2023-11" db="EMBL/GenBank/DDBJ databases">
        <title>Halocaridina rubra genome assembly.</title>
        <authorList>
            <person name="Smith C."/>
        </authorList>
    </citation>
    <scope>NUCLEOTIDE SEQUENCE [LARGE SCALE GENOMIC DNA]</scope>
    <source>
        <strain evidence="13">EP-1</strain>
        <tissue evidence="13">Whole</tissue>
    </source>
</reference>
<keyword evidence="9" id="KW-0862">Zinc</keyword>
<dbReference type="Proteomes" id="UP001381693">
    <property type="component" value="Unassembled WGS sequence"/>
</dbReference>
<dbReference type="AlphaFoldDB" id="A0AAN9AGE5"/>
<dbReference type="InterPro" id="IPR011059">
    <property type="entry name" value="Metal-dep_hydrolase_composite"/>
</dbReference>
<comment type="similarity">
    <text evidence="4">Belongs to the metallo-dependent hydrolases superfamily. ATZ/TRZ family.</text>
</comment>
<dbReference type="EMBL" id="JAXCGZ010000211">
    <property type="protein sequence ID" value="KAK7086412.1"/>
    <property type="molecule type" value="Genomic_DNA"/>
</dbReference>
<evidence type="ECO:0000256" key="7">
    <source>
        <dbReference type="ARBA" id="ARBA00022723"/>
    </source>
</evidence>
<dbReference type="CDD" id="cd01303">
    <property type="entry name" value="GDEase"/>
    <property type="match status" value="1"/>
</dbReference>
<protein>
    <recommendedName>
        <fullName evidence="6">Guanine deaminase</fullName>
        <ecNumber evidence="5">3.5.4.3</ecNumber>
    </recommendedName>
</protein>
<dbReference type="InterPro" id="IPR014311">
    <property type="entry name" value="Guanine_deaminase"/>
</dbReference>
<dbReference type="Gene3D" id="2.30.40.10">
    <property type="entry name" value="Urease, subunit C, domain 1"/>
    <property type="match status" value="1"/>
</dbReference>
<evidence type="ECO:0000313" key="14">
    <source>
        <dbReference type="Proteomes" id="UP001381693"/>
    </source>
</evidence>
<feature type="region of interest" description="Disordered" evidence="11">
    <location>
        <begin position="192"/>
        <end position="212"/>
    </location>
</feature>
<evidence type="ECO:0000256" key="3">
    <source>
        <dbReference type="ARBA" id="ARBA00004984"/>
    </source>
</evidence>
<feature type="compositionally biased region" description="Polar residues" evidence="11">
    <location>
        <begin position="192"/>
        <end position="206"/>
    </location>
</feature>
<dbReference type="GO" id="GO:0008270">
    <property type="term" value="F:zinc ion binding"/>
    <property type="evidence" value="ECO:0007669"/>
    <property type="project" value="InterPro"/>
</dbReference>
<keyword evidence="8" id="KW-0378">Hydrolase</keyword>
<dbReference type="PANTHER" id="PTHR11271:SF6">
    <property type="entry name" value="GUANINE DEAMINASE"/>
    <property type="match status" value="1"/>
</dbReference>
<dbReference type="InterPro" id="IPR051607">
    <property type="entry name" value="Metallo-dep_hydrolases"/>
</dbReference>
<evidence type="ECO:0000256" key="8">
    <source>
        <dbReference type="ARBA" id="ARBA00022801"/>
    </source>
</evidence>
<evidence type="ECO:0000256" key="10">
    <source>
        <dbReference type="ARBA" id="ARBA00051148"/>
    </source>
</evidence>
<evidence type="ECO:0000259" key="12">
    <source>
        <dbReference type="Pfam" id="PF01979"/>
    </source>
</evidence>
<feature type="region of interest" description="Disordered" evidence="11">
    <location>
        <begin position="97"/>
        <end position="130"/>
    </location>
</feature>
<evidence type="ECO:0000256" key="5">
    <source>
        <dbReference type="ARBA" id="ARBA00012781"/>
    </source>
</evidence>
<sequence>MSEITVTDKVPNSCPAQTVSSSLIRVSMSNAGDPPTSQSFTSFWFPGPSSPSTPVIGNPVANPVPTSDMGGLGNSSATNTIPSAMSQDITTMANAVPHDDFTNSLSEPQTSQQQRQDPQPIVEVSVTDPNLEGRIEPRLETRLEPRLETHLEARLEPRLESHVEPRLETRMESHIETQIDSIEARMETHVESSQVDRQGQTQTEISDGSVEACSSGAPAKYFATEDVSTLLDKKKIKVQRRRLSPSHREMIIDLVFNEKKTSREVARYMGLPQSTVMSVVQVFKKEHRIHKKTATGRKRRLTTAQEFQLFEMSQERDNISVDEIRTRFLQLYPEFGHISKTTIYRTLERGKKGLIGMDSPPERYLEPIKHYLLWAPKKRGRPKVGSSETTNSQLLLEGLEPNVSIMEESGPIDTSAVDKDISRQRRSLSIAEREMIISLFFNENRTIREVADFMHLAKSTVSSVVQVFKKEHRIQRKTSTGRKKKLSDDHEQMIMDILSQKEDITIEETRNRFLSLNPEVPNISKSTIYRIMENCQSKLRARSDMEVFVGVFVHSTDETPMIILTDMVMGVLNTKIEFMESIEELDHLKAEYGFTDSNIHYMTANQFMMPGLIDTHIHASQFPNNGVAMDLPLLEWLQTYTFPTEANFSDTLFAREVYSKVVERLLRNGTTTAAYFGTIHLEGSKILADVVHDKGQRALIGKVNMMRNCPEYYRELSVHESIKDTEEFIRYVKGIQSPLVQPIVTPRFAPTCPEDQLASLGQLAVKYGCHIQSHLGETQPECNWVKELFPWAKSYTDVYDSMRLLSEKSVMAHCIWLTDDEIYILHERGVGVSHCPNSNISIRSGLCDVRRLMNHGLKVGLGTDCSGGYSSSVLDALRHTLQVSNVLALDRDQDYQRITFKEAFRMATLGGAKVLNMEDRIGNFEIDKEFDALLIDVSAPGSAVDVFSKDTIEDKIQKFLYSGDDRNIARVYVAGHRILDLHNKNLH</sequence>